<evidence type="ECO:0000313" key="4">
    <source>
        <dbReference type="Proteomes" id="UP001439008"/>
    </source>
</evidence>
<keyword evidence="1" id="KW-1133">Transmembrane helix</keyword>
<keyword evidence="1" id="KW-0812">Transmembrane</keyword>
<organism evidence="3 4">
    <name type="scientific">Bonamia ostreae</name>
    <dbReference type="NCBI Taxonomy" id="126728"/>
    <lineage>
        <taxon>Eukaryota</taxon>
        <taxon>Sar</taxon>
        <taxon>Rhizaria</taxon>
        <taxon>Endomyxa</taxon>
        <taxon>Ascetosporea</taxon>
        <taxon>Haplosporida</taxon>
        <taxon>Bonamia</taxon>
    </lineage>
</organism>
<dbReference type="EMBL" id="JBDODL010000698">
    <property type="protein sequence ID" value="MES1920489.1"/>
    <property type="molecule type" value="Genomic_DNA"/>
</dbReference>
<feature type="chain" id="PRO_5045295541" evidence="2">
    <location>
        <begin position="19"/>
        <end position="267"/>
    </location>
</feature>
<feature type="transmembrane region" description="Helical" evidence="1">
    <location>
        <begin position="237"/>
        <end position="260"/>
    </location>
</feature>
<proteinExistence type="predicted"/>
<keyword evidence="4" id="KW-1185">Reference proteome</keyword>
<sequence length="267" mass="29715">MALLLIFFFSIINTDIAGLKREFEDRCDSKKYRDDIGLDISDECKTQGASFTGMCIVIARSGYLIAEGISTQTLHSQLTVQCQMGVPDKTNVRSVKGCPNPFFGNDKVIDMRQTCFSSSERRFVYNQCNYQIKSSVKDLKFYFQSKFTTDTITYCYRGLIQPHAIVVNPAKIRGCFNETRIQNGVVISGCRSNVLDGICQYKCNLFYTNRVGKRNGVSFCTDNVVSNPPRCNLLTKAIAGILIGGSFVGFGIGFGVTVLCRNCKGRC</sequence>
<comment type="caution">
    <text evidence="3">The sequence shown here is derived from an EMBL/GenBank/DDBJ whole genome shotgun (WGS) entry which is preliminary data.</text>
</comment>
<accession>A0ABV2AM18</accession>
<keyword evidence="1" id="KW-0472">Membrane</keyword>
<feature type="signal peptide" evidence="2">
    <location>
        <begin position="1"/>
        <end position="18"/>
    </location>
</feature>
<evidence type="ECO:0000313" key="3">
    <source>
        <dbReference type="EMBL" id="MES1920489.1"/>
    </source>
</evidence>
<protein>
    <submittedName>
        <fullName evidence="3">Uncharacterized protein</fullName>
    </submittedName>
</protein>
<reference evidence="3 4" key="1">
    <citation type="journal article" date="2024" name="BMC Biol.">
        <title>Comparative genomics of Ascetosporea gives new insight into the evolutionary basis for animal parasitism in Rhizaria.</title>
        <authorList>
            <person name="Hiltunen Thoren M."/>
            <person name="Onut-Brannstrom I."/>
            <person name="Alfjorden A."/>
            <person name="Peckova H."/>
            <person name="Swords F."/>
            <person name="Hooper C."/>
            <person name="Holzer A.S."/>
            <person name="Bass D."/>
            <person name="Burki F."/>
        </authorList>
    </citation>
    <scope>NUCLEOTIDE SEQUENCE [LARGE SCALE GENOMIC DNA]</scope>
    <source>
        <strain evidence="3">20-A016</strain>
    </source>
</reference>
<name>A0ABV2AM18_9EUKA</name>
<evidence type="ECO:0000256" key="1">
    <source>
        <dbReference type="SAM" id="Phobius"/>
    </source>
</evidence>
<gene>
    <name evidence="3" type="ORF">MHBO_002153</name>
</gene>
<keyword evidence="2" id="KW-0732">Signal</keyword>
<evidence type="ECO:0000256" key="2">
    <source>
        <dbReference type="SAM" id="SignalP"/>
    </source>
</evidence>
<dbReference type="Proteomes" id="UP001439008">
    <property type="component" value="Unassembled WGS sequence"/>
</dbReference>